<keyword evidence="1" id="KW-1133">Transmembrane helix</keyword>
<dbReference type="EMBL" id="BK032823">
    <property type="protein sequence ID" value="DAF62436.1"/>
    <property type="molecule type" value="Genomic_DNA"/>
</dbReference>
<protein>
    <submittedName>
        <fullName evidence="2">Uncharacterized protein</fullName>
    </submittedName>
</protein>
<sequence>MESQLSLILLKSKNIYSIPVIGYGVIFCLFIYYNNENTFLYLIKLLIHIRYHNNRLNYFLRGDLFMIIEEKYLKIFKDKANKKLGELAAFTFNNVLTYIEYQLLRDPEYKDPDLEKARNDVTNISMKNPMDAAKSKAMFFILNYRFDILEALIGKGVEEVTPEQEREINSLMVDKEKLNKFLIDFKESRIKEGKTFDNF</sequence>
<proteinExistence type="predicted"/>
<evidence type="ECO:0000256" key="1">
    <source>
        <dbReference type="SAM" id="Phobius"/>
    </source>
</evidence>
<keyword evidence="1" id="KW-0472">Membrane</keyword>
<accession>A0A8S5TGJ4</accession>
<keyword evidence="1" id="KW-0812">Transmembrane</keyword>
<evidence type="ECO:0000313" key="2">
    <source>
        <dbReference type="EMBL" id="DAF62436.1"/>
    </source>
</evidence>
<reference evidence="2" key="1">
    <citation type="journal article" date="2021" name="Proc. Natl. Acad. Sci. U.S.A.">
        <title>A Catalog of Tens of Thousands of Viruses from Human Metagenomes Reveals Hidden Associations with Chronic Diseases.</title>
        <authorList>
            <person name="Tisza M.J."/>
            <person name="Buck C.B."/>
        </authorList>
    </citation>
    <scope>NUCLEOTIDE SEQUENCE</scope>
    <source>
        <strain evidence="2">CtIty1</strain>
    </source>
</reference>
<name>A0A8S5TGJ4_9CAUD</name>
<organism evidence="2">
    <name type="scientific">Myoviridae sp. ctIty1</name>
    <dbReference type="NCBI Taxonomy" id="2827673"/>
    <lineage>
        <taxon>Viruses</taxon>
        <taxon>Duplodnaviria</taxon>
        <taxon>Heunggongvirae</taxon>
        <taxon>Uroviricota</taxon>
        <taxon>Caudoviricetes</taxon>
    </lineage>
</organism>
<feature type="transmembrane region" description="Helical" evidence="1">
    <location>
        <begin position="15"/>
        <end position="34"/>
    </location>
</feature>